<dbReference type="Proteomes" id="UP001268864">
    <property type="component" value="Unassembled WGS sequence"/>
</dbReference>
<gene>
    <name evidence="1" type="ORF">NDI86_20655</name>
</gene>
<protein>
    <submittedName>
        <fullName evidence="1">Uncharacterized protein</fullName>
    </submittedName>
</protein>
<dbReference type="EMBL" id="JAMQOS010000008">
    <property type="protein sequence ID" value="MDS0284511.1"/>
    <property type="molecule type" value="Genomic_DNA"/>
</dbReference>
<evidence type="ECO:0000313" key="2">
    <source>
        <dbReference type="Proteomes" id="UP001268864"/>
    </source>
</evidence>
<accession>A0ABU2FWH8</accession>
<proteinExistence type="predicted"/>
<sequence length="91" mass="9916">MDIGDISVDEAGSLAHTSGGSFSNHLDEFQAQWCVAIAEAVVAPELDHRLLVLVTLFTGLSIQHELKRLFLELFSVGDGDDLNRSPNKSYS</sequence>
<organism evidence="1 2">
    <name type="scientific">Haloarcula onubensis</name>
    <dbReference type="NCBI Taxonomy" id="2950539"/>
    <lineage>
        <taxon>Archaea</taxon>
        <taxon>Methanobacteriati</taxon>
        <taxon>Methanobacteriota</taxon>
        <taxon>Stenosarchaea group</taxon>
        <taxon>Halobacteria</taxon>
        <taxon>Halobacteriales</taxon>
        <taxon>Haloarculaceae</taxon>
        <taxon>Haloarcula</taxon>
    </lineage>
</organism>
<name>A0ABU2FWH8_9EURY</name>
<reference evidence="1 2" key="1">
    <citation type="submission" date="2022-06" db="EMBL/GenBank/DDBJ databases">
        <title>Halomicroarcula sp. a new haloarchaeum isolate from saline soil.</title>
        <authorList>
            <person name="Strakova D."/>
            <person name="Galisteo C."/>
            <person name="Sanchez-Porro C."/>
            <person name="Ventosa A."/>
        </authorList>
    </citation>
    <scope>NUCLEOTIDE SEQUENCE [LARGE SCALE GENOMIC DNA]</scope>
    <source>
        <strain evidence="1 2">S3CR25-11</strain>
    </source>
</reference>
<evidence type="ECO:0000313" key="1">
    <source>
        <dbReference type="EMBL" id="MDS0284511.1"/>
    </source>
</evidence>
<comment type="caution">
    <text evidence="1">The sequence shown here is derived from an EMBL/GenBank/DDBJ whole genome shotgun (WGS) entry which is preliminary data.</text>
</comment>
<keyword evidence="2" id="KW-1185">Reference proteome</keyword>